<proteinExistence type="predicted"/>
<gene>
    <name evidence="1" type="ORF">K458DRAFT_193696</name>
</gene>
<dbReference type="AlphaFoldDB" id="A0A6G1IDB8"/>
<accession>A0A6G1IDB8</accession>
<keyword evidence="2" id="KW-1185">Reference proteome</keyword>
<name>A0A6G1IDB8_9PLEO</name>
<sequence>MTLVQPAPSSCPAFLPVLSALRCSGISFLPSQLGAASHWVLPPVITSRLTPLHPNCLASTSSLSSRIRIPLRELPSYAPSV</sequence>
<evidence type="ECO:0000313" key="2">
    <source>
        <dbReference type="Proteomes" id="UP000799291"/>
    </source>
</evidence>
<dbReference type="EMBL" id="MU005639">
    <property type="protein sequence ID" value="KAF2676125.1"/>
    <property type="molecule type" value="Genomic_DNA"/>
</dbReference>
<reference evidence="1" key="1">
    <citation type="journal article" date="2020" name="Stud. Mycol.">
        <title>101 Dothideomycetes genomes: a test case for predicting lifestyles and emergence of pathogens.</title>
        <authorList>
            <person name="Haridas S."/>
            <person name="Albert R."/>
            <person name="Binder M."/>
            <person name="Bloem J."/>
            <person name="Labutti K."/>
            <person name="Salamov A."/>
            <person name="Andreopoulos B."/>
            <person name="Baker S."/>
            <person name="Barry K."/>
            <person name="Bills G."/>
            <person name="Bluhm B."/>
            <person name="Cannon C."/>
            <person name="Castanera R."/>
            <person name="Culley D."/>
            <person name="Daum C."/>
            <person name="Ezra D."/>
            <person name="Gonzalez J."/>
            <person name="Henrissat B."/>
            <person name="Kuo A."/>
            <person name="Liang C."/>
            <person name="Lipzen A."/>
            <person name="Lutzoni F."/>
            <person name="Magnuson J."/>
            <person name="Mondo S."/>
            <person name="Nolan M."/>
            <person name="Ohm R."/>
            <person name="Pangilinan J."/>
            <person name="Park H.-J."/>
            <person name="Ramirez L."/>
            <person name="Alfaro M."/>
            <person name="Sun H."/>
            <person name="Tritt A."/>
            <person name="Yoshinaga Y."/>
            <person name="Zwiers L.-H."/>
            <person name="Turgeon B."/>
            <person name="Goodwin S."/>
            <person name="Spatafora J."/>
            <person name="Crous P."/>
            <person name="Grigoriev I."/>
        </authorList>
    </citation>
    <scope>NUCLEOTIDE SEQUENCE</scope>
    <source>
        <strain evidence="1">CBS 122367</strain>
    </source>
</reference>
<protein>
    <submittedName>
        <fullName evidence="1">Uncharacterized protein</fullName>
    </submittedName>
</protein>
<evidence type="ECO:0000313" key="1">
    <source>
        <dbReference type="EMBL" id="KAF2676125.1"/>
    </source>
</evidence>
<organism evidence="1 2">
    <name type="scientific">Lentithecium fluviatile CBS 122367</name>
    <dbReference type="NCBI Taxonomy" id="1168545"/>
    <lineage>
        <taxon>Eukaryota</taxon>
        <taxon>Fungi</taxon>
        <taxon>Dikarya</taxon>
        <taxon>Ascomycota</taxon>
        <taxon>Pezizomycotina</taxon>
        <taxon>Dothideomycetes</taxon>
        <taxon>Pleosporomycetidae</taxon>
        <taxon>Pleosporales</taxon>
        <taxon>Massarineae</taxon>
        <taxon>Lentitheciaceae</taxon>
        <taxon>Lentithecium</taxon>
    </lineage>
</organism>
<dbReference type="Proteomes" id="UP000799291">
    <property type="component" value="Unassembled WGS sequence"/>
</dbReference>